<evidence type="ECO:0000256" key="1">
    <source>
        <dbReference type="SAM" id="SignalP"/>
    </source>
</evidence>
<feature type="signal peptide" evidence="1">
    <location>
        <begin position="1"/>
        <end position="33"/>
    </location>
</feature>
<accession>A0A2S2CVA6</accession>
<gene>
    <name evidence="2" type="ORF">DEW08_20370</name>
</gene>
<name>A0A2S2CVA6_9PROT</name>
<dbReference type="KEGG" id="azz:DEW08_20370"/>
<evidence type="ECO:0000313" key="3">
    <source>
        <dbReference type="Proteomes" id="UP000245629"/>
    </source>
</evidence>
<organism evidence="2 3">
    <name type="scientific">Azospirillum thermophilum</name>
    <dbReference type="NCBI Taxonomy" id="2202148"/>
    <lineage>
        <taxon>Bacteria</taxon>
        <taxon>Pseudomonadati</taxon>
        <taxon>Pseudomonadota</taxon>
        <taxon>Alphaproteobacteria</taxon>
        <taxon>Rhodospirillales</taxon>
        <taxon>Azospirillaceae</taxon>
        <taxon>Azospirillum</taxon>
    </lineage>
</organism>
<proteinExistence type="predicted"/>
<dbReference type="EMBL" id="CP029354">
    <property type="protein sequence ID" value="AWK88431.1"/>
    <property type="molecule type" value="Genomic_DNA"/>
</dbReference>
<feature type="chain" id="PRO_5015701491" evidence="1">
    <location>
        <begin position="34"/>
        <end position="162"/>
    </location>
</feature>
<keyword evidence="3" id="KW-1185">Reference proteome</keyword>
<dbReference type="Proteomes" id="UP000245629">
    <property type="component" value="Chromosome 3"/>
</dbReference>
<evidence type="ECO:0000313" key="2">
    <source>
        <dbReference type="EMBL" id="AWK88431.1"/>
    </source>
</evidence>
<sequence length="162" mass="17452">MIVKGLTKSMPVRTAAVVAGAMVVALAGGRAMASDTILTAALGDEVLQLIEDQPKVTRIVVNEKTVFEDRESHTVAFYNAYQVQGRWMVLFQHEGDAKDCPARYRVLDLSGPAPRMSLPFGTCSKEPEVATADGVLTVSMPNPAGGPAASWTYRDGRISRTR</sequence>
<dbReference type="AlphaFoldDB" id="A0A2S2CVA6"/>
<protein>
    <submittedName>
        <fullName evidence="2">Uncharacterized protein</fullName>
    </submittedName>
</protein>
<keyword evidence="1" id="KW-0732">Signal</keyword>
<reference evidence="3" key="1">
    <citation type="submission" date="2018-05" db="EMBL/GenBank/DDBJ databases">
        <title>Azospirillum thermophila sp. nov., a novel isolated from hot spring.</title>
        <authorList>
            <person name="Zhao Z."/>
        </authorList>
    </citation>
    <scope>NUCLEOTIDE SEQUENCE [LARGE SCALE GENOMIC DNA]</scope>
    <source>
        <strain evidence="3">CFH 70021</strain>
    </source>
</reference>